<proteinExistence type="predicted"/>
<evidence type="ECO:0000256" key="1">
    <source>
        <dbReference type="SAM" id="MobiDB-lite"/>
    </source>
</evidence>
<dbReference type="EMBL" id="LVVM01003467">
    <property type="protein sequence ID" value="OJA14814.1"/>
    <property type="molecule type" value="Genomic_DNA"/>
</dbReference>
<protein>
    <submittedName>
        <fullName evidence="2">Uncharacterized protein</fullName>
    </submittedName>
</protein>
<accession>A0A1J8PZU1</accession>
<name>A0A1J8PZU1_9AGAM</name>
<gene>
    <name evidence="2" type="ORF">AZE42_04190</name>
</gene>
<organism evidence="2 3">
    <name type="scientific">Rhizopogon vesiculosus</name>
    <dbReference type="NCBI Taxonomy" id="180088"/>
    <lineage>
        <taxon>Eukaryota</taxon>
        <taxon>Fungi</taxon>
        <taxon>Dikarya</taxon>
        <taxon>Basidiomycota</taxon>
        <taxon>Agaricomycotina</taxon>
        <taxon>Agaricomycetes</taxon>
        <taxon>Agaricomycetidae</taxon>
        <taxon>Boletales</taxon>
        <taxon>Suillineae</taxon>
        <taxon>Rhizopogonaceae</taxon>
        <taxon>Rhizopogon</taxon>
    </lineage>
</organism>
<evidence type="ECO:0000313" key="2">
    <source>
        <dbReference type="EMBL" id="OJA14814.1"/>
    </source>
</evidence>
<comment type="caution">
    <text evidence="2">The sequence shown here is derived from an EMBL/GenBank/DDBJ whole genome shotgun (WGS) entry which is preliminary data.</text>
</comment>
<evidence type="ECO:0000313" key="3">
    <source>
        <dbReference type="Proteomes" id="UP000183567"/>
    </source>
</evidence>
<dbReference type="Proteomes" id="UP000183567">
    <property type="component" value="Unassembled WGS sequence"/>
</dbReference>
<sequence>MFSLQSPPTYITNETTSTRLMEEVEEHLPLLDCSVRTIIILFLINRVVQAGRSGNYIHKDRTPYYTPVLRTPSNLTSKSDRDGSKKRLQPLRSYVQPTTL</sequence>
<dbReference type="OrthoDB" id="10537614at2759"/>
<reference evidence="2 3" key="1">
    <citation type="submission" date="2016-03" db="EMBL/GenBank/DDBJ databases">
        <title>Comparative genomics of the ectomycorrhizal sister species Rhizopogon vinicolor and Rhizopogon vesiculosus (Basidiomycota: Boletales) reveals a divergence of the mating type B locus.</title>
        <authorList>
            <person name="Mujic A.B."/>
            <person name="Kuo A."/>
            <person name="Tritt A."/>
            <person name="Lipzen A."/>
            <person name="Chen C."/>
            <person name="Johnson J."/>
            <person name="Sharma A."/>
            <person name="Barry K."/>
            <person name="Grigoriev I.V."/>
            <person name="Spatafora J.W."/>
        </authorList>
    </citation>
    <scope>NUCLEOTIDE SEQUENCE [LARGE SCALE GENOMIC DNA]</scope>
    <source>
        <strain evidence="2 3">AM-OR11-056</strain>
    </source>
</reference>
<feature type="region of interest" description="Disordered" evidence="1">
    <location>
        <begin position="68"/>
        <end position="100"/>
    </location>
</feature>
<dbReference type="AlphaFoldDB" id="A0A1J8PZU1"/>
<keyword evidence="3" id="KW-1185">Reference proteome</keyword>